<reference evidence="2 4" key="1">
    <citation type="submission" date="2017-12" db="EMBL/GenBank/DDBJ databases">
        <title>Genomic Encyclopedia of Type Strains, Phase III (KMG-III): the genomes of soil and plant-associated and newly described type strains.</title>
        <authorList>
            <person name="Whitman W."/>
        </authorList>
    </citation>
    <scope>NUCLEOTIDE SEQUENCE [LARGE SCALE GENOMIC DNA]</scope>
    <source>
        <strain evidence="2 4">IP-10</strain>
    </source>
</reference>
<dbReference type="AlphaFoldDB" id="A0A497U3H9"/>
<organism evidence="3 5">
    <name type="scientific">Flavobacterium lindanitolerans</name>
    <dbReference type="NCBI Taxonomy" id="428988"/>
    <lineage>
        <taxon>Bacteria</taxon>
        <taxon>Pseudomonadati</taxon>
        <taxon>Bacteroidota</taxon>
        <taxon>Flavobacteriia</taxon>
        <taxon>Flavobacteriales</taxon>
        <taxon>Flavobacteriaceae</taxon>
        <taxon>Flavobacterium</taxon>
    </lineage>
</organism>
<keyword evidence="4" id="KW-1185">Reference proteome</keyword>
<dbReference type="PANTHER" id="PTHR41773">
    <property type="entry name" value="GTP PYROPHOSPHATASE-RELATED"/>
    <property type="match status" value="1"/>
</dbReference>
<proteinExistence type="predicted"/>
<gene>
    <name evidence="2" type="ORF">B0G92_1696</name>
    <name evidence="3" type="ORF">CLV50_2268</name>
</gene>
<dbReference type="SMART" id="SM00954">
    <property type="entry name" value="RelA_SpoT"/>
    <property type="match status" value="1"/>
</dbReference>
<dbReference type="InterPro" id="IPR007685">
    <property type="entry name" value="RelA_SpoT"/>
</dbReference>
<evidence type="ECO:0000313" key="2">
    <source>
        <dbReference type="EMBL" id="PKW30047.1"/>
    </source>
</evidence>
<dbReference type="RefSeq" id="WP_101471770.1">
    <property type="nucleotide sequence ID" value="NZ_PJND01000007.1"/>
</dbReference>
<dbReference type="Proteomes" id="UP000233767">
    <property type="component" value="Unassembled WGS sequence"/>
</dbReference>
<evidence type="ECO:0000313" key="5">
    <source>
        <dbReference type="Proteomes" id="UP000275027"/>
    </source>
</evidence>
<dbReference type="EMBL" id="PJND01000007">
    <property type="protein sequence ID" value="PKW30047.1"/>
    <property type="molecule type" value="Genomic_DNA"/>
</dbReference>
<dbReference type="Gene3D" id="3.30.460.10">
    <property type="entry name" value="Beta Polymerase, domain 2"/>
    <property type="match status" value="1"/>
</dbReference>
<dbReference type="GO" id="GO:0015969">
    <property type="term" value="P:guanosine tetraphosphate metabolic process"/>
    <property type="evidence" value="ECO:0007669"/>
    <property type="project" value="InterPro"/>
</dbReference>
<dbReference type="CDD" id="cd05399">
    <property type="entry name" value="NT_Rel-Spo_like"/>
    <property type="match status" value="1"/>
</dbReference>
<dbReference type="Proteomes" id="UP000275027">
    <property type="component" value="Unassembled WGS sequence"/>
</dbReference>
<protein>
    <submittedName>
        <fullName evidence="3">RelA/SpoT family protein</fullName>
    </submittedName>
</protein>
<evidence type="ECO:0000313" key="3">
    <source>
        <dbReference type="EMBL" id="RLJ24387.1"/>
    </source>
</evidence>
<evidence type="ECO:0000259" key="1">
    <source>
        <dbReference type="SMART" id="SM00954"/>
    </source>
</evidence>
<dbReference type="SUPFAM" id="SSF81301">
    <property type="entry name" value="Nucleotidyltransferase"/>
    <property type="match status" value="1"/>
</dbReference>
<dbReference type="PANTHER" id="PTHR41773:SF1">
    <property type="entry name" value="RELA_SPOT DOMAIN-CONTAINING PROTEIN"/>
    <property type="match status" value="1"/>
</dbReference>
<dbReference type="Pfam" id="PF04607">
    <property type="entry name" value="RelA_SpoT"/>
    <property type="match status" value="1"/>
</dbReference>
<feature type="domain" description="RelA/SpoT" evidence="1">
    <location>
        <begin position="31"/>
        <end position="167"/>
    </location>
</feature>
<dbReference type="InterPro" id="IPR043519">
    <property type="entry name" value="NT_sf"/>
</dbReference>
<comment type="caution">
    <text evidence="3">The sequence shown here is derived from an EMBL/GenBank/DDBJ whole genome shotgun (WGS) entry which is preliminary data.</text>
</comment>
<evidence type="ECO:0000313" key="4">
    <source>
        <dbReference type="Proteomes" id="UP000233767"/>
    </source>
</evidence>
<name>A0A497U3H9_9FLAO</name>
<accession>A0A497U3H9</accession>
<dbReference type="EMBL" id="RCCB01000012">
    <property type="protein sequence ID" value="RLJ24387.1"/>
    <property type="molecule type" value="Genomic_DNA"/>
</dbReference>
<reference evidence="3 5" key="2">
    <citation type="submission" date="2018-10" db="EMBL/GenBank/DDBJ databases">
        <title>Genomic Encyclopedia of Archaeal and Bacterial Type Strains, Phase II (KMG-II): from individual species to whole genera.</title>
        <authorList>
            <person name="Goeker M."/>
        </authorList>
    </citation>
    <scope>NUCLEOTIDE SEQUENCE [LARGE SCALE GENOMIC DNA]</scope>
    <source>
        <strain evidence="3 5">DSM 21886</strain>
    </source>
</reference>
<sequence length="298" mass="35419">MNAGFKIIEREILEKIKDELDKIGMFYRLFGRIKDDKSIKEKISRKFEEGQEYKIEGKKIQDLLGIRVVTYFKDDIILVKEILSKKFDFIDEEIDELDLTVFKPKRTNIICEFSNDQKEVMQEVKKATQNIDYELIDDTFELQLRTVLSEGWHEIDHGLRYKCKLDWQGRTEEERMLNGIYATLETNDIVLKNLFNELAYKHFKNNNWEALMRTKFRLKFQMGSLNSEIIDILDKKMVIGKKILKLDRIEVLKKIAKSDFSLPVNLNNLFYLINGFEIKDEDVFAITPELIISFFKKQ</sequence>